<reference evidence="4 5" key="1">
    <citation type="submission" date="2021-05" db="EMBL/GenBank/DDBJ databases">
        <title>Roseococcus sp. XZZS9, whole genome shotgun sequencing project.</title>
        <authorList>
            <person name="Zhao G."/>
            <person name="Shen L."/>
        </authorList>
    </citation>
    <scope>NUCLEOTIDE SEQUENCE [LARGE SCALE GENOMIC DNA]</scope>
    <source>
        <strain evidence="4 5">XZZS9</strain>
    </source>
</reference>
<name>A0ABS5QBP9_9PROT</name>
<protein>
    <recommendedName>
        <fullName evidence="1">Microcystinase C</fullName>
        <shortName evidence="1">MlrC</shortName>
    </recommendedName>
</protein>
<keyword evidence="1" id="KW-0645">Protease</keyword>
<proteinExistence type="inferred from homology"/>
<dbReference type="Pfam" id="PF07171">
    <property type="entry name" value="MlrC_C"/>
    <property type="match status" value="1"/>
</dbReference>
<dbReference type="InterPro" id="IPR015995">
    <property type="entry name" value="MlrC_N"/>
</dbReference>
<dbReference type="EMBL" id="JAHCDA010000001">
    <property type="protein sequence ID" value="MBS7810954.1"/>
    <property type="molecule type" value="Genomic_DNA"/>
</dbReference>
<dbReference type="InterPro" id="IPR009197">
    <property type="entry name" value="MlrC"/>
</dbReference>
<feature type="domain" description="Microcystin LR degradation protein MlrC N-terminal" evidence="3">
    <location>
        <begin position="7"/>
        <end position="298"/>
    </location>
</feature>
<keyword evidence="5" id="KW-1185">Reference proteome</keyword>
<comment type="cofactor">
    <cofactor evidence="1">
        <name>Zn(2+)</name>
        <dbReference type="ChEBI" id="CHEBI:29105"/>
    </cofactor>
    <text evidence="1">Binds 1 zinc ion per subunit.</text>
</comment>
<dbReference type="Proteomes" id="UP000766336">
    <property type="component" value="Unassembled WGS sequence"/>
</dbReference>
<dbReference type="Pfam" id="PF07364">
    <property type="entry name" value="DUF1485"/>
    <property type="match status" value="1"/>
</dbReference>
<keyword evidence="1" id="KW-0378">Hydrolase</keyword>
<evidence type="ECO:0000256" key="1">
    <source>
        <dbReference type="PIRNR" id="PIRNR012702"/>
    </source>
</evidence>
<sequence>MKMKNPRIALLGFSIECNRFAPVATEADFAYRCLLRGDAIVTDSRSPSPQALGETPGFVTDMDAAGPWQPRPVLLAMAEPNGPVDHAFFEALMAEWQAGLRALRGQVDGVFCVMHGAGLTTVLDDPEGAVQALVRAELGELPFVCSYDLHANVSDANVALNDAYVGYLTNPHMDMRERGAESAQLLRRLLAGERFVRAHRRLPIVAPTVSLLTAQGPYAEVINLGQERRAADPRIANVSVMAGFAYGDTPFNGMTAVVTGTHQGAVDRLADELAEAAWARRDRFVARLTSLEEATESARTSDTPLAFADVADNPGGGGSGNTMWLLEAFHRAGVQGAVFGVIHDPELAAEAHGLGVGKTFEARFNRSAAQDPFRRPFAAEAKVMALSDGHVTGRRGIFAGTAMQLGETAWIQIDGISVVVISQRTQCADPAFLEHLGIDVGKARAVVVKSRGHFRGGFDEFFRHEQVVEVDAPGLTSPILTRFDWKKLPRPVLPIDQDTDR</sequence>
<keyword evidence="1" id="KW-0482">Metalloprotease</keyword>
<evidence type="ECO:0000313" key="5">
    <source>
        <dbReference type="Proteomes" id="UP000766336"/>
    </source>
</evidence>
<dbReference type="InterPro" id="IPR010799">
    <property type="entry name" value="MlrC_C"/>
</dbReference>
<comment type="caution">
    <text evidence="4">The sequence shown here is derived from an EMBL/GenBank/DDBJ whole genome shotgun (WGS) entry which is preliminary data.</text>
</comment>
<comment type="function">
    <text evidence="1">Involved in peptidolytic degradation of cyclic heptapeptide hepatotoxin microcystin (MC).</text>
</comment>
<comment type="similarity">
    <text evidence="1">Belongs to the peptidase M81 family.</text>
</comment>
<evidence type="ECO:0000313" key="4">
    <source>
        <dbReference type="EMBL" id="MBS7810954.1"/>
    </source>
</evidence>
<gene>
    <name evidence="4" type="ORF">KHU32_08390</name>
</gene>
<evidence type="ECO:0000259" key="3">
    <source>
        <dbReference type="Pfam" id="PF07364"/>
    </source>
</evidence>
<accession>A0ABS5QBP9</accession>
<dbReference type="PIRSF" id="PIRSF012702">
    <property type="entry name" value="UCP012702"/>
    <property type="match status" value="1"/>
</dbReference>
<feature type="domain" description="Microcystin LR degradation protein MlrC C-terminal" evidence="2">
    <location>
        <begin position="308"/>
        <end position="487"/>
    </location>
</feature>
<organism evidence="4 5">
    <name type="scientific">Roseococcus pinisoli</name>
    <dbReference type="NCBI Taxonomy" id="2835040"/>
    <lineage>
        <taxon>Bacteria</taxon>
        <taxon>Pseudomonadati</taxon>
        <taxon>Pseudomonadota</taxon>
        <taxon>Alphaproteobacteria</taxon>
        <taxon>Acetobacterales</taxon>
        <taxon>Roseomonadaceae</taxon>
        <taxon>Roseococcus</taxon>
    </lineage>
</organism>
<evidence type="ECO:0000259" key="2">
    <source>
        <dbReference type="Pfam" id="PF07171"/>
    </source>
</evidence>
<keyword evidence="1" id="KW-0479">Metal-binding</keyword>